<feature type="domain" description="Reverse transcriptase Ty1/copia-type" evidence="3">
    <location>
        <begin position="1090"/>
        <end position="1183"/>
    </location>
</feature>
<dbReference type="Pfam" id="PF22936">
    <property type="entry name" value="Pol_BBD"/>
    <property type="match status" value="1"/>
</dbReference>
<feature type="compositionally biased region" description="Basic and acidic residues" evidence="2">
    <location>
        <begin position="954"/>
        <end position="982"/>
    </location>
</feature>
<dbReference type="InterPro" id="IPR013103">
    <property type="entry name" value="RVT_2"/>
</dbReference>
<feature type="compositionally biased region" description="Low complexity" evidence="2">
    <location>
        <begin position="13"/>
        <end position="22"/>
    </location>
</feature>
<organism evidence="5">
    <name type="scientific">Tanacetum cinerariifolium</name>
    <name type="common">Dalmatian daisy</name>
    <name type="synonym">Chrysanthemum cinerariifolium</name>
    <dbReference type="NCBI Taxonomy" id="118510"/>
    <lineage>
        <taxon>Eukaryota</taxon>
        <taxon>Viridiplantae</taxon>
        <taxon>Streptophyta</taxon>
        <taxon>Embryophyta</taxon>
        <taxon>Tracheophyta</taxon>
        <taxon>Spermatophyta</taxon>
        <taxon>Magnoliopsida</taxon>
        <taxon>eudicotyledons</taxon>
        <taxon>Gunneridae</taxon>
        <taxon>Pentapetalae</taxon>
        <taxon>asterids</taxon>
        <taxon>campanulids</taxon>
        <taxon>Asterales</taxon>
        <taxon>Asteraceae</taxon>
        <taxon>Asteroideae</taxon>
        <taxon>Anthemideae</taxon>
        <taxon>Anthemidinae</taxon>
        <taxon>Tanacetum</taxon>
    </lineage>
</organism>
<evidence type="ECO:0000259" key="3">
    <source>
        <dbReference type="Pfam" id="PF07727"/>
    </source>
</evidence>
<dbReference type="EMBL" id="BKCJ010006521">
    <property type="protein sequence ID" value="GEU72587.1"/>
    <property type="molecule type" value="Genomic_DNA"/>
</dbReference>
<dbReference type="PANTHER" id="PTHR11439">
    <property type="entry name" value="GAG-POL-RELATED RETROTRANSPOSON"/>
    <property type="match status" value="1"/>
</dbReference>
<protein>
    <submittedName>
        <fullName evidence="5">Ribonuclease H-like domain-containing protein</fullName>
    </submittedName>
</protein>
<gene>
    <name evidence="5" type="ORF">Tci_044565</name>
</gene>
<evidence type="ECO:0000256" key="2">
    <source>
        <dbReference type="SAM" id="MobiDB-lite"/>
    </source>
</evidence>
<accession>A0A6L2MH12</accession>
<feature type="region of interest" description="Disordered" evidence="2">
    <location>
        <begin position="1"/>
        <end position="45"/>
    </location>
</feature>
<dbReference type="PANTHER" id="PTHR11439:SF509">
    <property type="entry name" value="RNA-DIRECTED DNA POLYMERASE"/>
    <property type="match status" value="1"/>
</dbReference>
<feature type="domain" description="Retrovirus-related Pol polyprotein from transposon TNT 1-94-like beta-barrel" evidence="4">
    <location>
        <begin position="860"/>
        <end position="926"/>
    </location>
</feature>
<proteinExistence type="predicted"/>
<feature type="compositionally biased region" description="Polar residues" evidence="2">
    <location>
        <begin position="35"/>
        <end position="45"/>
    </location>
</feature>
<feature type="compositionally biased region" description="Polar residues" evidence="2">
    <location>
        <begin position="983"/>
        <end position="1003"/>
    </location>
</feature>
<name>A0A6L2MH12_TANCI</name>
<comment type="caution">
    <text evidence="5">The sequence shown here is derived from an EMBL/GenBank/DDBJ whole genome shotgun (WGS) entry which is preliminary data.</text>
</comment>
<evidence type="ECO:0000259" key="4">
    <source>
        <dbReference type="Pfam" id="PF22936"/>
    </source>
</evidence>
<dbReference type="Pfam" id="PF07727">
    <property type="entry name" value="RVT_2"/>
    <property type="match status" value="1"/>
</dbReference>
<keyword evidence="1" id="KW-0175">Coiled coil</keyword>
<feature type="coiled-coil region" evidence="1">
    <location>
        <begin position="658"/>
        <end position="692"/>
    </location>
</feature>
<evidence type="ECO:0000256" key="1">
    <source>
        <dbReference type="SAM" id="Coils"/>
    </source>
</evidence>
<reference evidence="5" key="1">
    <citation type="journal article" date="2019" name="Sci. Rep.">
        <title>Draft genome of Tanacetum cinerariifolium, the natural source of mosquito coil.</title>
        <authorList>
            <person name="Yamashiro T."/>
            <person name="Shiraishi A."/>
            <person name="Satake H."/>
            <person name="Nakayama K."/>
        </authorList>
    </citation>
    <scope>NUCLEOTIDE SEQUENCE</scope>
</reference>
<evidence type="ECO:0000313" key="5">
    <source>
        <dbReference type="EMBL" id="GEU72587.1"/>
    </source>
</evidence>
<sequence>MPTDPHCTPTILQPSSSQPQKTQKPRKPKRKDTQVPQPSGPTNNVVDEAVHKELGDRLVRVATTASSIEADQDSGGPMCQETIRDTTAQTRVLDLEQTKTTQKNEIDGLKMMVKKLEKRNRSRTYKLKRLYKVGLTAMVESSGDEEILVEDASKQGRRIDAIDVNEDITLVNDVDNEMFDVDDLGGEEVFIAGHNKNVVEEVVNTAQLAERLQEKEQEELSDAEKATLFQQLLKKTRKHFAAKRAKEKRNKPPIKAQQRKIMYTYLKNMEGYKLKNLKLKEFDSIQEMFDKAFKREVIVNGDAPALITSVSGGSEAAIPPKTTKQKIARRNELKAKSTLLLAILEGHLLKFHGIKDAKTLWEEIKTSQLEIHSEVILQKDGNLKLLRSLPSAWNTHTLIMRNKSDLDTLCMDDLYNNLKVYEAEIKGESNSNSSSNSQNVAFVSLDNTSSTNEAVNTAHDVSAASLQGKAFASTYLEQIDTDDLEEIDLKWQVAMLTMRVKRFIKKTGRNLNFNGKETVGFDKTKVKCYNFHNRGHFAREYRASMSQRNKNGDITRKVIPVETPAKALVVTDGMGSDWSYQAEEGPTDFALMAFSSSGSSSSDTKREILNKANLEIIAYQLGLESLKARIVVHQNNEAVFEEDITFLKYDIKVRDNSITELKNQLKESLKEKDDLKLKLEKFKTSFKNLTNLINSQISPKDKNGLDYDSQLNERHLNNKSDVFESAYDSSVNESEDDNNQANDRYKAGEGYHEVPSPYTGNFMPPRPDLFFARLDDSIFKFAISETVTSVHETETSASKTSKESMEKLKFVRPSAPIIEYWSLIVMITRPTGNVIDHISKDSGSYMLKRFNYVDLQGRLKHMTGNNSFLTDYQEFDGGFVAFRGSPKGGKIFRKGNIRTGKLDFEDVYFVKELKFNLFSISQMCDKKNSVLFTETECLVQSPDFKLLDENQSSNDKDVDEAPGKEDEGVSKESGIDNHEKFDSSTQDVNTAKPSNNTANTNINTGSLNINIVGSNDPSMPSLEESNIFDDVYDYREVGADADTNNLELSTIISHIPITRLASLTSKEEQIIKIIRTAYLPVFSLNKNPKRIEAIKLFLAYASFMRFIVYQMDVKSAFLYGIIEEEVYVYQPPGFEDPHFPNKVYKVEKALYGLHQALRAWYETLSTYLLENGFKRDDAQEIINKFYRGTHFLLRITASTLMEPNKALIKDTEAEDVDVHLYRSMIRSLMYLIASRPDIMFVVCACLWYPRDLPFHLKAFSDSDYAEASFDRKSTTGEMGFVMNLEFKLVVGQRLVKQSSMDGFGEMITTVI</sequence>
<dbReference type="InterPro" id="IPR054722">
    <property type="entry name" value="PolX-like_BBD"/>
</dbReference>
<feature type="coiled-coil region" evidence="1">
    <location>
        <begin position="195"/>
        <end position="226"/>
    </location>
</feature>
<feature type="region of interest" description="Disordered" evidence="2">
    <location>
        <begin position="948"/>
        <end position="1003"/>
    </location>
</feature>